<protein>
    <recommendedName>
        <fullName evidence="6">Phosphoenolpyruvate synthase</fullName>
        <ecNumber evidence="5">2.7.9.2</ecNumber>
    </recommendedName>
    <alternativeName>
        <fullName evidence="13">Pyruvate, water dikinase</fullName>
    </alternativeName>
</protein>
<name>A0AAU9EGF5_9BACT</name>
<dbReference type="KEGG" id="dmp:FAK_07050"/>
<evidence type="ECO:0000256" key="14">
    <source>
        <dbReference type="ARBA" id="ARBA00047700"/>
    </source>
</evidence>
<dbReference type="Gene3D" id="3.30.470.20">
    <property type="entry name" value="ATP-grasp fold, B domain"/>
    <property type="match status" value="1"/>
</dbReference>
<dbReference type="GO" id="GO:0046872">
    <property type="term" value="F:metal ion binding"/>
    <property type="evidence" value="ECO:0007669"/>
    <property type="project" value="UniProtKB-KW"/>
</dbReference>
<evidence type="ECO:0000256" key="7">
    <source>
        <dbReference type="ARBA" id="ARBA00022679"/>
    </source>
</evidence>
<evidence type="ECO:0000256" key="3">
    <source>
        <dbReference type="ARBA" id="ARBA00004742"/>
    </source>
</evidence>
<dbReference type="SUPFAM" id="SSF52009">
    <property type="entry name" value="Phosphohistidine domain"/>
    <property type="match status" value="1"/>
</dbReference>
<comment type="similarity">
    <text evidence="4">Belongs to the PEP-utilizing enzyme family.</text>
</comment>
<comment type="cofactor">
    <cofactor evidence="1">
        <name>Mg(2+)</name>
        <dbReference type="ChEBI" id="CHEBI:18420"/>
    </cofactor>
</comment>
<dbReference type="InterPro" id="IPR013815">
    <property type="entry name" value="ATP_grasp_subdomain_1"/>
</dbReference>
<proteinExistence type="inferred from homology"/>
<evidence type="ECO:0000256" key="9">
    <source>
        <dbReference type="ARBA" id="ARBA00022741"/>
    </source>
</evidence>
<dbReference type="Proteomes" id="UP001366166">
    <property type="component" value="Chromosome"/>
</dbReference>
<sequence>MNLVEHFRRLFAQRPQPADEQEVERLRAEFAARYRCFRDLLCANQRALEALAELEQAQEGSAPPSMAFVRGRATAMAVNVFRMIQNLEALAPDRYPGLSPSFQAVQAAVQGPLGPAPAPSEGPLVLPLTQAALGGEALAGPKMALLGRVAAELGLAVPPGLVITTRAYALVVEHNGLAEEIARLLQIADLERMDSLLATCSQVQGLFMRAHIPPELDQAVEEGLDALDDGGHQPLRLALRSSAQGEDAPGASFAGQFTSELNVDPSRWGEAYRGVIASLFSPPAVSYRRHMGLRDEDAAMAVGCLAMVPARAGGVAYSADPLNPDQPGVLVSSCWGLPKAVVDGSWDCDQFRVTPGPPARLAQATVAAKPRQYVCDPVEGVLPSLVGPELRDEPSLSKAQALEVAEAARRLQEHFGGPQDVEWALDQEGGLVILQCRPLPVGDRPGRRALVKGAEQHLLLRGGTTASPGAAAGQVRWVQTGGDAVAFGEGEVLAVEQPLPRWAPLLGRAAALVAVKGGEAGHLASVAREFGVPALLGVGPAGRELAQGREVTVDAGGRAVYAGRLPLADRPAAEPRLPDTPVRRALAQVVAQAAPLNLLDPEDPGFTPEACRTLHDLTRFCHQKAVEEMFSQAGREHFPLHAARQLYYHAPMQWWIIDLEDGLRHPLAEKYVRIEDILCAPFHAFWEGLLEIPWQGPPPMDAKGMASVMFQATMNPALNTGVKSSLAERNYFLITKQFMNLQSRVGFHFSSLEAMVTPNAPENLVSFCFRGGAADEGRRRARLTFLEEFLAGLGMAVSLKGDALLARSEELEAPRCLGLVKSLGYLTMHTRQLDMIMASPQRVEYYRAKIAADLAALRPPAGA</sequence>
<dbReference type="InterPro" id="IPR036637">
    <property type="entry name" value="Phosphohistidine_dom_sf"/>
</dbReference>
<evidence type="ECO:0000256" key="6">
    <source>
        <dbReference type="ARBA" id="ARBA00021623"/>
    </source>
</evidence>
<dbReference type="Gene3D" id="3.30.1490.20">
    <property type="entry name" value="ATP-grasp fold, A domain"/>
    <property type="match status" value="1"/>
</dbReference>
<dbReference type="EC" id="2.7.9.2" evidence="5"/>
<dbReference type="PANTHER" id="PTHR43030:SF1">
    <property type="entry name" value="PHOSPHOENOLPYRUVATE SYNTHASE"/>
    <property type="match status" value="1"/>
</dbReference>
<keyword evidence="11" id="KW-0067">ATP-binding</keyword>
<dbReference type="Pfam" id="PF00391">
    <property type="entry name" value="PEP-utilizers"/>
    <property type="match status" value="1"/>
</dbReference>
<keyword evidence="10" id="KW-0418">Kinase</keyword>
<evidence type="ECO:0000313" key="17">
    <source>
        <dbReference type="EMBL" id="BEQ13639.1"/>
    </source>
</evidence>
<dbReference type="InterPro" id="IPR008279">
    <property type="entry name" value="PEP-util_enz_mobile_dom"/>
</dbReference>
<dbReference type="AlphaFoldDB" id="A0AAU9EGF5"/>
<gene>
    <name evidence="17" type="ORF">FAK_07050</name>
</gene>
<evidence type="ECO:0000256" key="12">
    <source>
        <dbReference type="ARBA" id="ARBA00022842"/>
    </source>
</evidence>
<evidence type="ECO:0000256" key="8">
    <source>
        <dbReference type="ARBA" id="ARBA00022723"/>
    </source>
</evidence>
<evidence type="ECO:0000256" key="5">
    <source>
        <dbReference type="ARBA" id="ARBA00011996"/>
    </source>
</evidence>
<keyword evidence="8" id="KW-0479">Metal-binding</keyword>
<dbReference type="Pfam" id="PF01326">
    <property type="entry name" value="PPDK_N"/>
    <property type="match status" value="1"/>
</dbReference>
<feature type="domain" description="PEP-utilising enzyme mobile" evidence="15">
    <location>
        <begin position="489"/>
        <end position="555"/>
    </location>
</feature>
<organism evidence="17 18">
    <name type="scientific">Desulfoferula mesophila</name>
    <dbReference type="NCBI Taxonomy" id="3058419"/>
    <lineage>
        <taxon>Bacteria</taxon>
        <taxon>Pseudomonadati</taxon>
        <taxon>Thermodesulfobacteriota</taxon>
        <taxon>Desulfarculia</taxon>
        <taxon>Desulfarculales</taxon>
        <taxon>Desulfarculaceae</taxon>
        <taxon>Desulfoferula</taxon>
    </lineage>
</organism>
<comment type="pathway">
    <text evidence="3">Carbohydrate biosynthesis; gluconeogenesis.</text>
</comment>
<dbReference type="RefSeq" id="WP_338605393.1">
    <property type="nucleotide sequence ID" value="NZ_AP028679.1"/>
</dbReference>
<dbReference type="InterPro" id="IPR002192">
    <property type="entry name" value="PPDK_AMP/ATP-bd"/>
</dbReference>
<feature type="domain" description="Pyruvate phosphate dikinase AMP/ATP-binding" evidence="16">
    <location>
        <begin position="137"/>
        <end position="443"/>
    </location>
</feature>
<evidence type="ECO:0000313" key="18">
    <source>
        <dbReference type="Proteomes" id="UP001366166"/>
    </source>
</evidence>
<dbReference type="InterPro" id="IPR006319">
    <property type="entry name" value="PEP_synth"/>
</dbReference>
<evidence type="ECO:0000256" key="13">
    <source>
        <dbReference type="ARBA" id="ARBA00033470"/>
    </source>
</evidence>
<accession>A0AAU9EGF5</accession>
<evidence type="ECO:0000256" key="11">
    <source>
        <dbReference type="ARBA" id="ARBA00022840"/>
    </source>
</evidence>
<comment type="catalytic activity">
    <reaction evidence="14">
        <text>pyruvate + ATP + H2O = phosphoenolpyruvate + AMP + phosphate + 2 H(+)</text>
        <dbReference type="Rhea" id="RHEA:11364"/>
        <dbReference type="ChEBI" id="CHEBI:15361"/>
        <dbReference type="ChEBI" id="CHEBI:15377"/>
        <dbReference type="ChEBI" id="CHEBI:15378"/>
        <dbReference type="ChEBI" id="CHEBI:30616"/>
        <dbReference type="ChEBI" id="CHEBI:43474"/>
        <dbReference type="ChEBI" id="CHEBI:58702"/>
        <dbReference type="ChEBI" id="CHEBI:456215"/>
        <dbReference type="EC" id="2.7.9.2"/>
    </reaction>
</comment>
<evidence type="ECO:0000256" key="1">
    <source>
        <dbReference type="ARBA" id="ARBA00001946"/>
    </source>
</evidence>
<evidence type="ECO:0000259" key="15">
    <source>
        <dbReference type="Pfam" id="PF00391"/>
    </source>
</evidence>
<comment type="function">
    <text evidence="2">Catalyzes the phosphorylation of pyruvate to phosphoenolpyruvate.</text>
</comment>
<dbReference type="SUPFAM" id="SSF56059">
    <property type="entry name" value="Glutathione synthetase ATP-binding domain-like"/>
    <property type="match status" value="1"/>
</dbReference>
<keyword evidence="7" id="KW-0808">Transferase</keyword>
<dbReference type="EMBL" id="AP028679">
    <property type="protein sequence ID" value="BEQ13639.1"/>
    <property type="molecule type" value="Genomic_DNA"/>
</dbReference>
<keyword evidence="12" id="KW-0460">Magnesium</keyword>
<evidence type="ECO:0000259" key="16">
    <source>
        <dbReference type="Pfam" id="PF01326"/>
    </source>
</evidence>
<dbReference type="GO" id="GO:0008986">
    <property type="term" value="F:pyruvate, water dikinase activity"/>
    <property type="evidence" value="ECO:0007669"/>
    <property type="project" value="UniProtKB-EC"/>
</dbReference>
<evidence type="ECO:0000256" key="2">
    <source>
        <dbReference type="ARBA" id="ARBA00002988"/>
    </source>
</evidence>
<evidence type="ECO:0000256" key="10">
    <source>
        <dbReference type="ARBA" id="ARBA00022777"/>
    </source>
</evidence>
<dbReference type="GO" id="GO:0005524">
    <property type="term" value="F:ATP binding"/>
    <property type="evidence" value="ECO:0007669"/>
    <property type="project" value="UniProtKB-KW"/>
</dbReference>
<reference evidence="18" key="1">
    <citation type="journal article" date="2023" name="Arch. Microbiol.">
        <title>Desulfoferula mesophilus gen. nov. sp. nov., a mesophilic sulfate-reducing bacterium isolated from a brackish lake sediment.</title>
        <authorList>
            <person name="Watanabe T."/>
            <person name="Yabe T."/>
            <person name="Tsuji J.M."/>
            <person name="Fukui M."/>
        </authorList>
    </citation>
    <scope>NUCLEOTIDE SEQUENCE [LARGE SCALE GENOMIC DNA]</scope>
    <source>
        <strain evidence="18">12FAK</strain>
    </source>
</reference>
<dbReference type="PANTHER" id="PTHR43030">
    <property type="entry name" value="PHOSPHOENOLPYRUVATE SYNTHASE"/>
    <property type="match status" value="1"/>
</dbReference>
<evidence type="ECO:0000256" key="4">
    <source>
        <dbReference type="ARBA" id="ARBA00007837"/>
    </source>
</evidence>
<keyword evidence="18" id="KW-1185">Reference proteome</keyword>
<dbReference type="Gene3D" id="3.50.30.10">
    <property type="entry name" value="Phosphohistidine domain"/>
    <property type="match status" value="1"/>
</dbReference>
<keyword evidence="9" id="KW-0547">Nucleotide-binding</keyword>